<dbReference type="Proteomes" id="UP001624684">
    <property type="component" value="Unassembled WGS sequence"/>
</dbReference>
<proteinExistence type="predicted"/>
<evidence type="ECO:0000256" key="5">
    <source>
        <dbReference type="ARBA" id="ARBA00023136"/>
    </source>
</evidence>
<dbReference type="InterPro" id="IPR044527">
    <property type="entry name" value="NrtA/CpmA_ABC-bd_dom"/>
</dbReference>
<comment type="subcellular location">
    <subcellularLocation>
        <location evidence="1">Endomembrane system</location>
    </subcellularLocation>
</comment>
<evidence type="ECO:0000313" key="6">
    <source>
        <dbReference type="EMBL" id="MFL1732546.1"/>
    </source>
</evidence>
<evidence type="ECO:0000256" key="4">
    <source>
        <dbReference type="ARBA" id="ARBA00022519"/>
    </source>
</evidence>
<evidence type="ECO:0000256" key="1">
    <source>
        <dbReference type="ARBA" id="ARBA00004308"/>
    </source>
</evidence>
<gene>
    <name evidence="6" type="ORF">ACJHVH_06000</name>
</gene>
<keyword evidence="5" id="KW-0472">Membrane</keyword>
<comment type="caution">
    <text evidence="6">The sequence shown here is derived from an EMBL/GenBank/DDBJ whole genome shotgun (WGS) entry which is preliminary data.</text>
</comment>
<keyword evidence="3" id="KW-1003">Cell membrane</keyword>
<dbReference type="Gene3D" id="3.40.190.10">
    <property type="entry name" value="Periplasmic binding protein-like II"/>
    <property type="match status" value="2"/>
</dbReference>
<keyword evidence="4" id="KW-0997">Cell inner membrane</keyword>
<evidence type="ECO:0000313" key="7">
    <source>
        <dbReference type="Proteomes" id="UP001624684"/>
    </source>
</evidence>
<dbReference type="PANTHER" id="PTHR30024:SF43">
    <property type="entry name" value="BLL4572 PROTEIN"/>
    <property type="match status" value="1"/>
</dbReference>
<organism evidence="6 7">
    <name type="scientific">Moraxella oculi</name>
    <dbReference type="NCBI Taxonomy" id="2940516"/>
    <lineage>
        <taxon>Bacteria</taxon>
        <taxon>Pseudomonadati</taxon>
        <taxon>Pseudomonadota</taxon>
        <taxon>Gammaproteobacteria</taxon>
        <taxon>Moraxellales</taxon>
        <taxon>Moraxellaceae</taxon>
        <taxon>Moraxella</taxon>
    </lineage>
</organism>
<sequence length="455" mass="50826">MTNIFRPFEHDAQLGCSCGKHHDQSTCPTSLLDDKQSQASQIEQASVDFVEAVAIKALFPHEPTRRAFLTSVGKGAVMAAVASILPLSSLQEAAAIDKLALEKKELTIGFIPILCSTPLIMADPLGYYAEQGIRTKLVKRAGWALIRDQLMSRQLDASHFLAPMPLAMTLGLGSAKQDTQVACIQNINGQALVMALKHKNNRNPANWKGMTFAIPFEHSMHNYLLRYFLAEHGLDPDKDVKLRLTTPPDMIANLRAGNIDGFFGPEPFNQRAVWDKAGYIHTLSRDIWNGHPCCSFGTSSTFIQHHPNSFLAMYRAILKANVMANQPNIKKQLSKILAPANYLNQPELVIRQSLTGRFADGVGGIQDVPDRTGFDAMPWHSLAVWMMTQMKRWGYLKGDVNYQSLAQQIFMLTDAKREMSKLGYEFADEKSIVVMGKRFDPTKPDDYLNGFNIRR</sequence>
<accession>A0ABW8UBW4</accession>
<dbReference type="Pfam" id="PF13379">
    <property type="entry name" value="NMT1_2"/>
    <property type="match status" value="1"/>
</dbReference>
<dbReference type="PANTHER" id="PTHR30024">
    <property type="entry name" value="ALIPHATIC SULFONATES-BINDING PROTEIN-RELATED"/>
    <property type="match status" value="1"/>
</dbReference>
<name>A0ABW8UBW4_9GAMM</name>
<keyword evidence="2" id="KW-0813">Transport</keyword>
<reference evidence="6 7" key="1">
    <citation type="submission" date="2024-11" db="EMBL/GenBank/DDBJ databases">
        <title>First Report of Moraxella oculi in Brazil in an Infectious Bovine Keratoconjunctivitis Outbreak.</title>
        <authorList>
            <person name="Carvalho C.V."/>
            <person name="Domingues R."/>
            <person name="Coutinho C."/>
            <person name="Honorio N.T.B.S."/>
            <person name="Faza D.R.L.R."/>
            <person name="Carvalho W.A."/>
            <person name="Machado A.B.F."/>
            <person name="Martins M.F."/>
            <person name="Gaspar E.B."/>
        </authorList>
    </citation>
    <scope>NUCLEOTIDE SEQUENCE [LARGE SCALE GENOMIC DNA]</scope>
    <source>
        <strain evidence="6 7">2117LE</strain>
    </source>
</reference>
<dbReference type="CDD" id="cd13553">
    <property type="entry name" value="PBP2_NrtA_CpmA_like"/>
    <property type="match status" value="1"/>
</dbReference>
<dbReference type="EMBL" id="JBJJXE010000008">
    <property type="protein sequence ID" value="MFL1732546.1"/>
    <property type="molecule type" value="Genomic_DNA"/>
</dbReference>
<dbReference type="SUPFAM" id="SSF53850">
    <property type="entry name" value="Periplasmic binding protein-like II"/>
    <property type="match status" value="1"/>
</dbReference>
<protein>
    <submittedName>
        <fullName evidence="6">CmpA/NrtA family ABC transporter substrate-binding protein</fullName>
    </submittedName>
</protein>
<keyword evidence="7" id="KW-1185">Reference proteome</keyword>
<dbReference type="RefSeq" id="WP_407069134.1">
    <property type="nucleotide sequence ID" value="NZ_JBJJXE010000008.1"/>
</dbReference>
<evidence type="ECO:0000256" key="3">
    <source>
        <dbReference type="ARBA" id="ARBA00022475"/>
    </source>
</evidence>
<evidence type="ECO:0000256" key="2">
    <source>
        <dbReference type="ARBA" id="ARBA00022448"/>
    </source>
</evidence>